<feature type="domain" description="SsuA/THI5-like" evidence="2">
    <location>
        <begin position="55"/>
        <end position="246"/>
    </location>
</feature>
<sequence>MTVIRILFVLAALCALAPAATSADALHLRLGLVKYGTAAWEVDSIRRHHFDGGNGIVIDGVELANPAAGEVALMAGGVDAIMTDWLWVARQRLAGQPLTFVPHNAILGDLVVPADSPVRTLADLDGKRLGVAGGPIDKSWLLLRAYSRKSLGWDLAQRAVPVYGAPPLLSQELEAGRIDALLTYWPFAARLGLRGYRSLFALSDVIAGLGLDNPVPMLGFAISELWISGHPGGLQAFLAAIGQADAVMASSDEEWRQLGPLTAAENDAVLSALRDRFRHGLVPTWTPAGLSQTATLLALMAETGGNDLTGGARTIPAGTFWTGDRP</sequence>
<dbReference type="SUPFAM" id="SSF53850">
    <property type="entry name" value="Periplasmic binding protein-like II"/>
    <property type="match status" value="1"/>
</dbReference>
<dbReference type="EMBL" id="PIUM01000013">
    <property type="protein sequence ID" value="PKU24148.1"/>
    <property type="molecule type" value="Genomic_DNA"/>
</dbReference>
<evidence type="ECO:0000313" key="4">
    <source>
        <dbReference type="Proteomes" id="UP000233293"/>
    </source>
</evidence>
<evidence type="ECO:0000313" key="3">
    <source>
        <dbReference type="EMBL" id="PKU24148.1"/>
    </source>
</evidence>
<dbReference type="RefSeq" id="WP_101250943.1">
    <property type="nucleotide sequence ID" value="NZ_PIUM01000013.1"/>
</dbReference>
<dbReference type="AlphaFoldDB" id="A0A2N3PUT0"/>
<dbReference type="Proteomes" id="UP000233293">
    <property type="component" value="Unassembled WGS sequence"/>
</dbReference>
<accession>A0A2N3PUT0</accession>
<dbReference type="Gene3D" id="3.40.190.10">
    <property type="entry name" value="Periplasmic binding protein-like II"/>
    <property type="match status" value="2"/>
</dbReference>
<protein>
    <submittedName>
        <fullName evidence="3">ABC transporter substrate-binding protein</fullName>
    </submittedName>
</protein>
<dbReference type="PANTHER" id="PTHR30024:SF48">
    <property type="entry name" value="ABC TRANSPORTER SUBSTRATE-BINDING PROTEIN"/>
    <property type="match status" value="1"/>
</dbReference>
<keyword evidence="4" id="KW-1185">Reference proteome</keyword>
<gene>
    <name evidence="3" type="ORF">CWS72_12480</name>
</gene>
<keyword evidence="1" id="KW-0732">Signal</keyword>
<name>A0A2N3PUT0_9PROT</name>
<comment type="caution">
    <text evidence="3">The sequence shown here is derived from an EMBL/GenBank/DDBJ whole genome shotgun (WGS) entry which is preliminary data.</text>
</comment>
<feature type="signal peptide" evidence="1">
    <location>
        <begin position="1"/>
        <end position="22"/>
    </location>
</feature>
<dbReference type="InterPro" id="IPR015168">
    <property type="entry name" value="SsuA/THI5"/>
</dbReference>
<organism evidence="3 4">
    <name type="scientific">Telmatospirillum siberiense</name>
    <dbReference type="NCBI Taxonomy" id="382514"/>
    <lineage>
        <taxon>Bacteria</taxon>
        <taxon>Pseudomonadati</taxon>
        <taxon>Pseudomonadota</taxon>
        <taxon>Alphaproteobacteria</taxon>
        <taxon>Rhodospirillales</taxon>
        <taxon>Rhodospirillaceae</taxon>
        <taxon>Telmatospirillum</taxon>
    </lineage>
</organism>
<dbReference type="Pfam" id="PF09084">
    <property type="entry name" value="NMT1"/>
    <property type="match status" value="1"/>
</dbReference>
<dbReference type="OrthoDB" id="5621714at2"/>
<feature type="chain" id="PRO_5014723301" evidence="1">
    <location>
        <begin position="23"/>
        <end position="326"/>
    </location>
</feature>
<proteinExistence type="predicted"/>
<evidence type="ECO:0000256" key="1">
    <source>
        <dbReference type="SAM" id="SignalP"/>
    </source>
</evidence>
<reference evidence="4" key="1">
    <citation type="submission" date="2017-12" db="EMBL/GenBank/DDBJ databases">
        <title>Draft genome sequence of Telmatospirillum siberiense 26-4b1T, an acidotolerant peatland alphaproteobacterium potentially involved in sulfur cycling.</title>
        <authorList>
            <person name="Hausmann B."/>
            <person name="Pjevac P."/>
            <person name="Schreck K."/>
            <person name="Herbold C.W."/>
            <person name="Daims H."/>
            <person name="Wagner M."/>
            <person name="Pester M."/>
            <person name="Loy A."/>
        </authorList>
    </citation>
    <scope>NUCLEOTIDE SEQUENCE [LARGE SCALE GENOMIC DNA]</scope>
    <source>
        <strain evidence="4">26-4b1</strain>
    </source>
</reference>
<dbReference type="PANTHER" id="PTHR30024">
    <property type="entry name" value="ALIPHATIC SULFONATES-BINDING PROTEIN-RELATED"/>
    <property type="match status" value="1"/>
</dbReference>
<evidence type="ECO:0000259" key="2">
    <source>
        <dbReference type="Pfam" id="PF09084"/>
    </source>
</evidence>